<protein>
    <submittedName>
        <fullName evidence="5">RpiR family transcriptional regulator</fullName>
    </submittedName>
</protein>
<dbReference type="InterPro" id="IPR000281">
    <property type="entry name" value="HTH_RpiR"/>
</dbReference>
<dbReference type="GO" id="GO:1901135">
    <property type="term" value="P:carbohydrate derivative metabolic process"/>
    <property type="evidence" value="ECO:0007669"/>
    <property type="project" value="InterPro"/>
</dbReference>
<keyword evidence="2" id="KW-1133">Transmembrane helix</keyword>
<feature type="compositionally biased region" description="Basic and acidic residues" evidence="1">
    <location>
        <begin position="290"/>
        <end position="301"/>
    </location>
</feature>
<dbReference type="SUPFAM" id="SSF53697">
    <property type="entry name" value="SIS domain"/>
    <property type="match status" value="1"/>
</dbReference>
<feature type="region of interest" description="Disordered" evidence="1">
    <location>
        <begin position="290"/>
        <end position="311"/>
    </location>
</feature>
<organism evidence="5 6">
    <name type="scientific">Actinophytocola oryzae</name>
    <dbReference type="NCBI Taxonomy" id="502181"/>
    <lineage>
        <taxon>Bacteria</taxon>
        <taxon>Bacillati</taxon>
        <taxon>Actinomycetota</taxon>
        <taxon>Actinomycetes</taxon>
        <taxon>Pseudonocardiales</taxon>
        <taxon>Pseudonocardiaceae</taxon>
    </lineage>
</organism>
<dbReference type="InterPro" id="IPR001347">
    <property type="entry name" value="SIS_dom"/>
</dbReference>
<dbReference type="Gene3D" id="3.40.50.10490">
    <property type="entry name" value="Glucose-6-phosphate isomerase like protein, domain 1"/>
    <property type="match status" value="1"/>
</dbReference>
<dbReference type="GO" id="GO:0003700">
    <property type="term" value="F:DNA-binding transcription factor activity"/>
    <property type="evidence" value="ECO:0007669"/>
    <property type="project" value="InterPro"/>
</dbReference>
<dbReference type="InterPro" id="IPR009057">
    <property type="entry name" value="Homeodomain-like_sf"/>
</dbReference>
<reference evidence="5 6" key="1">
    <citation type="submission" date="2019-03" db="EMBL/GenBank/DDBJ databases">
        <title>Genomic Encyclopedia of Archaeal and Bacterial Type Strains, Phase II (KMG-II): from individual species to whole genera.</title>
        <authorList>
            <person name="Goeker M."/>
        </authorList>
    </citation>
    <scope>NUCLEOTIDE SEQUENCE [LARGE SCALE GENOMIC DNA]</scope>
    <source>
        <strain evidence="5 6">DSM 45499</strain>
    </source>
</reference>
<evidence type="ECO:0000259" key="3">
    <source>
        <dbReference type="PROSITE" id="PS51071"/>
    </source>
</evidence>
<evidence type="ECO:0000259" key="4">
    <source>
        <dbReference type="PROSITE" id="PS51464"/>
    </source>
</evidence>
<sequence length="311" mass="33527">MPATKRPDDTPASIEERVVARQESLSAAERKVARYLADHPDEVAFSSAETLGRATETSDATVIRTVKALGYSGLPALKKILQGTVRERLTPAGRFGKDLDDLGDDPDQVLSRVLTESIDLLERARGTIRPDSFAAAVSMLVGAREIVVLGYGGLGMLGTYLALRLSRLRLRARSAVTSGFLLADELLPLTEDDVLVVVAHQIVPTEIDVALRHAHDVRAKVILVTDMLAEALGDRVSVTLSAPAGNSQLFSLQAATLAVFDALILAIAVQDREPALLALTLMNRLRGELRGDPLPADDTRTSRRRNGSRRA</sequence>
<keyword evidence="2" id="KW-0472">Membrane</keyword>
<dbReference type="PANTHER" id="PTHR30514">
    <property type="entry name" value="GLUCOKINASE"/>
    <property type="match status" value="1"/>
</dbReference>
<dbReference type="AlphaFoldDB" id="A0A4R7VL55"/>
<dbReference type="InterPro" id="IPR047640">
    <property type="entry name" value="RpiR-like"/>
</dbReference>
<dbReference type="InterPro" id="IPR036388">
    <property type="entry name" value="WH-like_DNA-bd_sf"/>
</dbReference>
<feature type="compositionally biased region" description="Basic residues" evidence="1">
    <location>
        <begin position="302"/>
        <end position="311"/>
    </location>
</feature>
<keyword evidence="2" id="KW-0812">Transmembrane</keyword>
<feature type="domain" description="SIS" evidence="4">
    <location>
        <begin position="136"/>
        <end position="273"/>
    </location>
</feature>
<dbReference type="OrthoDB" id="3808596at2"/>
<feature type="transmembrane region" description="Helical" evidence="2">
    <location>
        <begin position="146"/>
        <end position="163"/>
    </location>
</feature>
<evidence type="ECO:0000313" key="5">
    <source>
        <dbReference type="EMBL" id="TDV49968.1"/>
    </source>
</evidence>
<dbReference type="GO" id="GO:0097367">
    <property type="term" value="F:carbohydrate derivative binding"/>
    <property type="evidence" value="ECO:0007669"/>
    <property type="project" value="InterPro"/>
</dbReference>
<dbReference type="PROSITE" id="PS51071">
    <property type="entry name" value="HTH_RPIR"/>
    <property type="match status" value="1"/>
</dbReference>
<dbReference type="Proteomes" id="UP000294927">
    <property type="component" value="Unassembled WGS sequence"/>
</dbReference>
<name>A0A4R7VL55_9PSEU</name>
<dbReference type="GO" id="GO:0003677">
    <property type="term" value="F:DNA binding"/>
    <property type="evidence" value="ECO:0007669"/>
    <property type="project" value="InterPro"/>
</dbReference>
<evidence type="ECO:0000256" key="1">
    <source>
        <dbReference type="SAM" id="MobiDB-lite"/>
    </source>
</evidence>
<comment type="caution">
    <text evidence="5">The sequence shown here is derived from an EMBL/GenBank/DDBJ whole genome shotgun (WGS) entry which is preliminary data.</text>
</comment>
<dbReference type="PANTHER" id="PTHR30514:SF18">
    <property type="entry name" value="RPIR-FAMILY TRANSCRIPTIONAL REGULATOR"/>
    <property type="match status" value="1"/>
</dbReference>
<dbReference type="Pfam" id="PF01380">
    <property type="entry name" value="SIS"/>
    <property type="match status" value="1"/>
</dbReference>
<dbReference type="InterPro" id="IPR046348">
    <property type="entry name" value="SIS_dom_sf"/>
</dbReference>
<dbReference type="SUPFAM" id="SSF46689">
    <property type="entry name" value="Homeodomain-like"/>
    <property type="match status" value="1"/>
</dbReference>
<evidence type="ECO:0000256" key="2">
    <source>
        <dbReference type="SAM" id="Phobius"/>
    </source>
</evidence>
<evidence type="ECO:0000313" key="6">
    <source>
        <dbReference type="Proteomes" id="UP000294927"/>
    </source>
</evidence>
<dbReference type="Gene3D" id="1.10.10.10">
    <property type="entry name" value="Winged helix-like DNA-binding domain superfamily/Winged helix DNA-binding domain"/>
    <property type="match status" value="1"/>
</dbReference>
<dbReference type="EMBL" id="SOCP01000007">
    <property type="protein sequence ID" value="TDV49968.1"/>
    <property type="molecule type" value="Genomic_DNA"/>
</dbReference>
<dbReference type="PROSITE" id="PS51464">
    <property type="entry name" value="SIS"/>
    <property type="match status" value="1"/>
</dbReference>
<keyword evidence="6" id="KW-1185">Reference proteome</keyword>
<proteinExistence type="predicted"/>
<dbReference type="RefSeq" id="WP_133904640.1">
    <property type="nucleotide sequence ID" value="NZ_SOCP01000007.1"/>
</dbReference>
<gene>
    <name evidence="5" type="ORF">CLV71_107316</name>
</gene>
<accession>A0A4R7VL55</accession>
<dbReference type="Pfam" id="PF01418">
    <property type="entry name" value="HTH_6"/>
    <property type="match status" value="1"/>
</dbReference>
<feature type="domain" description="HTH rpiR-type" evidence="3">
    <location>
        <begin position="12"/>
        <end position="88"/>
    </location>
</feature>